<protein>
    <recommendedName>
        <fullName evidence="3">Competence protein ComFB</fullName>
    </recommendedName>
</protein>
<name>A0ABQ1I592_9ALTE</name>
<dbReference type="InterPro" id="IPR019657">
    <property type="entry name" value="ComFB"/>
</dbReference>
<dbReference type="Pfam" id="PF10719">
    <property type="entry name" value="ComFB"/>
    <property type="match status" value="1"/>
</dbReference>
<dbReference type="RefSeq" id="WP_083481701.1">
    <property type="nucleotide sequence ID" value="NZ_BMDY01000021.1"/>
</dbReference>
<proteinExistence type="predicted"/>
<dbReference type="EMBL" id="BMDY01000021">
    <property type="protein sequence ID" value="GGB15565.1"/>
    <property type="molecule type" value="Genomic_DNA"/>
</dbReference>
<evidence type="ECO:0000313" key="2">
    <source>
        <dbReference type="Proteomes" id="UP000651977"/>
    </source>
</evidence>
<gene>
    <name evidence="1" type="ORF">GCM10007414_31240</name>
</gene>
<organism evidence="1 2">
    <name type="scientific">Agarivorans gilvus</name>
    <dbReference type="NCBI Taxonomy" id="680279"/>
    <lineage>
        <taxon>Bacteria</taxon>
        <taxon>Pseudomonadati</taxon>
        <taxon>Pseudomonadota</taxon>
        <taxon>Gammaproteobacteria</taxon>
        <taxon>Alteromonadales</taxon>
        <taxon>Alteromonadaceae</taxon>
        <taxon>Agarivorans</taxon>
    </lineage>
</organism>
<dbReference type="Proteomes" id="UP000651977">
    <property type="component" value="Unassembled WGS sequence"/>
</dbReference>
<reference evidence="2" key="1">
    <citation type="journal article" date="2019" name="Int. J. Syst. Evol. Microbiol.">
        <title>The Global Catalogue of Microorganisms (GCM) 10K type strain sequencing project: providing services to taxonomists for standard genome sequencing and annotation.</title>
        <authorList>
            <consortium name="The Broad Institute Genomics Platform"/>
            <consortium name="The Broad Institute Genome Sequencing Center for Infectious Disease"/>
            <person name="Wu L."/>
            <person name="Ma J."/>
        </authorList>
    </citation>
    <scope>NUCLEOTIDE SEQUENCE [LARGE SCALE GENOMIC DNA]</scope>
    <source>
        <strain evidence="2">CGMCC 1.10131</strain>
    </source>
</reference>
<sequence>MRLSEEIHNFTEYLVGEQLHHLEITKEYDADTLQDLSCLVLNRLPPRYIRHDVDVLSAISDEERAQLVEKTKIAIQEALKFLEQDRRQQPRD</sequence>
<accession>A0ABQ1I592</accession>
<evidence type="ECO:0000313" key="1">
    <source>
        <dbReference type="EMBL" id="GGB15565.1"/>
    </source>
</evidence>
<keyword evidence="2" id="KW-1185">Reference proteome</keyword>
<evidence type="ECO:0008006" key="3">
    <source>
        <dbReference type="Google" id="ProtNLM"/>
    </source>
</evidence>
<comment type="caution">
    <text evidence="1">The sequence shown here is derived from an EMBL/GenBank/DDBJ whole genome shotgun (WGS) entry which is preliminary data.</text>
</comment>